<keyword evidence="1" id="KW-0812">Transmembrane</keyword>
<accession>A0ABY7DCY6</accession>
<feature type="transmembrane region" description="Helical" evidence="1">
    <location>
        <begin position="74"/>
        <end position="95"/>
    </location>
</feature>
<keyword evidence="1" id="KW-0472">Membrane</keyword>
<keyword evidence="1" id="KW-1133">Transmembrane helix</keyword>
<dbReference type="PANTHER" id="PTHR34262">
    <property type="entry name" value="TRANSMEMBRANE PROTEIN 220"/>
    <property type="match status" value="1"/>
</dbReference>
<feature type="transmembrane region" description="Helical" evidence="1">
    <location>
        <begin position="16"/>
        <end position="37"/>
    </location>
</feature>
<feature type="transmembrane region" description="Helical" evidence="1">
    <location>
        <begin position="145"/>
        <end position="166"/>
    </location>
</feature>
<feature type="transmembrane region" description="Helical" evidence="1">
    <location>
        <begin position="43"/>
        <end position="62"/>
    </location>
</feature>
<evidence type="ECO:0000313" key="3">
    <source>
        <dbReference type="Proteomes" id="UP001164746"/>
    </source>
</evidence>
<dbReference type="Proteomes" id="UP001164746">
    <property type="component" value="Chromosome 2"/>
</dbReference>
<organism evidence="2 3">
    <name type="scientific">Mya arenaria</name>
    <name type="common">Soft-shell clam</name>
    <dbReference type="NCBI Taxonomy" id="6604"/>
    <lineage>
        <taxon>Eukaryota</taxon>
        <taxon>Metazoa</taxon>
        <taxon>Spiralia</taxon>
        <taxon>Lophotrochozoa</taxon>
        <taxon>Mollusca</taxon>
        <taxon>Bivalvia</taxon>
        <taxon>Autobranchia</taxon>
        <taxon>Heteroconchia</taxon>
        <taxon>Euheterodonta</taxon>
        <taxon>Imparidentia</taxon>
        <taxon>Neoheterodontei</taxon>
        <taxon>Myida</taxon>
        <taxon>Myoidea</taxon>
        <taxon>Myidae</taxon>
        <taxon>Mya</taxon>
    </lineage>
</organism>
<keyword evidence="3" id="KW-1185">Reference proteome</keyword>
<dbReference type="InterPro" id="IPR029377">
    <property type="entry name" value="TMEM220"/>
</dbReference>
<gene>
    <name evidence="2" type="ORF">MAR_028209</name>
</gene>
<reference evidence="2" key="1">
    <citation type="submission" date="2022-11" db="EMBL/GenBank/DDBJ databases">
        <title>Centuries of genome instability and evolution in soft-shell clam transmissible cancer (bioRxiv).</title>
        <authorList>
            <person name="Hart S.F.M."/>
            <person name="Yonemitsu M.A."/>
            <person name="Giersch R.M."/>
            <person name="Beal B.F."/>
            <person name="Arriagada G."/>
            <person name="Davis B.W."/>
            <person name="Ostrander E.A."/>
            <person name="Goff S.P."/>
            <person name="Metzger M.J."/>
        </authorList>
    </citation>
    <scope>NUCLEOTIDE SEQUENCE</scope>
    <source>
        <strain evidence="2">MELC-2E11</strain>
        <tissue evidence="2">Siphon/mantle</tissue>
    </source>
</reference>
<name>A0ABY7DCY6_MYAAR</name>
<proteinExistence type="predicted"/>
<feature type="transmembrane region" description="Helical" evidence="1">
    <location>
        <begin position="115"/>
        <end position="133"/>
    </location>
</feature>
<dbReference type="EMBL" id="CP111013">
    <property type="protein sequence ID" value="WAQ95519.1"/>
    <property type="molecule type" value="Genomic_DNA"/>
</dbReference>
<dbReference type="Pfam" id="PF15071">
    <property type="entry name" value="TMEM220"/>
    <property type="match status" value="1"/>
</dbReference>
<evidence type="ECO:0000256" key="1">
    <source>
        <dbReference type="SAM" id="Phobius"/>
    </source>
</evidence>
<dbReference type="PANTHER" id="PTHR34262:SF1">
    <property type="entry name" value="TRANSMEMBRANE PROTEIN 220"/>
    <property type="match status" value="1"/>
</dbReference>
<sequence length="185" mass="20604">MPEADRGGLKQTFQIMYVWQAVNLVMAMFFSLAALANLNDDDWYLWMPLYVVPALFAVSVVARPQLADNTLWNSGLVVHLTLCCAYALYQVVLLLEALSGNFQQNPLGHEAGREMGGLIIIIAWLVMCRFTSIARPSGSISNRSLMSALLLMSVTLAVLPLFLWSLCFVSDWHTRIAHCSGMFSK</sequence>
<evidence type="ECO:0000313" key="2">
    <source>
        <dbReference type="EMBL" id="WAQ95519.1"/>
    </source>
</evidence>
<protein>
    <submittedName>
        <fullName evidence="2">TM220-like protein</fullName>
    </submittedName>
</protein>